<dbReference type="GO" id="GO:0005524">
    <property type="term" value="F:ATP binding"/>
    <property type="evidence" value="ECO:0007669"/>
    <property type="project" value="UniProtKB-KW"/>
</dbReference>
<evidence type="ECO:0000256" key="9">
    <source>
        <dbReference type="RuleBase" id="RU004391"/>
    </source>
</evidence>
<evidence type="ECO:0000256" key="7">
    <source>
        <dbReference type="ARBA" id="ARBA00048819"/>
    </source>
</evidence>
<protein>
    <recommendedName>
        <fullName evidence="2 9">Glutamate--cysteine ligase</fullName>
        <ecNumber evidence="2 9">6.3.2.2</ecNumber>
    </recommendedName>
</protein>
<dbReference type="Proteomes" id="UP000032279">
    <property type="component" value="Unassembled WGS sequence"/>
</dbReference>
<evidence type="ECO:0000259" key="10">
    <source>
        <dbReference type="Pfam" id="PF04262"/>
    </source>
</evidence>
<dbReference type="InterPro" id="IPR014746">
    <property type="entry name" value="Gln_synth/guanido_kin_cat_dom"/>
</dbReference>
<evidence type="ECO:0000256" key="3">
    <source>
        <dbReference type="ARBA" id="ARBA00022598"/>
    </source>
</evidence>
<evidence type="ECO:0000313" key="12">
    <source>
        <dbReference type="Proteomes" id="UP000032279"/>
    </source>
</evidence>
<dbReference type="STRING" id="1335616.WDC_0732"/>
<name>A0A0D0Y5T3_9LACO</name>
<dbReference type="OrthoDB" id="9803907at2"/>
<dbReference type="Gene3D" id="3.30.590.20">
    <property type="match status" value="1"/>
</dbReference>
<organism evidence="11 12">
    <name type="scientific">Paucilactobacillus wasatchensis</name>
    <dbReference type="NCBI Taxonomy" id="1335616"/>
    <lineage>
        <taxon>Bacteria</taxon>
        <taxon>Bacillati</taxon>
        <taxon>Bacillota</taxon>
        <taxon>Bacilli</taxon>
        <taxon>Lactobacillales</taxon>
        <taxon>Lactobacillaceae</taxon>
        <taxon>Paucilactobacillus</taxon>
    </lineage>
</organism>
<dbReference type="SUPFAM" id="SSF55931">
    <property type="entry name" value="Glutamine synthetase/guanido kinase"/>
    <property type="match status" value="1"/>
</dbReference>
<dbReference type="AlphaFoldDB" id="A0A0D0Y5T3"/>
<keyword evidence="3 8" id="KW-0436">Ligase</keyword>
<dbReference type="GO" id="GO:0046872">
    <property type="term" value="F:metal ion binding"/>
    <property type="evidence" value="ECO:0007669"/>
    <property type="project" value="TreeGrafter"/>
</dbReference>
<keyword evidence="6" id="KW-0067">ATP-binding</keyword>
<dbReference type="GO" id="GO:0004357">
    <property type="term" value="F:glutamate-cysteine ligase activity"/>
    <property type="evidence" value="ECO:0007669"/>
    <property type="project" value="UniProtKB-EC"/>
</dbReference>
<dbReference type="GO" id="GO:0006750">
    <property type="term" value="P:glutathione biosynthetic process"/>
    <property type="evidence" value="ECO:0007669"/>
    <property type="project" value="UniProtKB-UniPathway"/>
</dbReference>
<evidence type="ECO:0000256" key="2">
    <source>
        <dbReference type="ARBA" id="ARBA00012220"/>
    </source>
</evidence>
<evidence type="ECO:0000256" key="8">
    <source>
        <dbReference type="RuleBase" id="RU003544"/>
    </source>
</evidence>
<dbReference type="UniPathway" id="UPA00142">
    <property type="reaction ID" value="UER00209"/>
</dbReference>
<comment type="catalytic activity">
    <reaction evidence="7 9">
        <text>L-cysteine + L-glutamate + ATP = gamma-L-glutamyl-L-cysteine + ADP + phosphate + H(+)</text>
        <dbReference type="Rhea" id="RHEA:13285"/>
        <dbReference type="ChEBI" id="CHEBI:15378"/>
        <dbReference type="ChEBI" id="CHEBI:29985"/>
        <dbReference type="ChEBI" id="CHEBI:30616"/>
        <dbReference type="ChEBI" id="CHEBI:35235"/>
        <dbReference type="ChEBI" id="CHEBI:43474"/>
        <dbReference type="ChEBI" id="CHEBI:58173"/>
        <dbReference type="ChEBI" id="CHEBI:456216"/>
        <dbReference type="EC" id="6.3.2.2"/>
    </reaction>
</comment>
<evidence type="ECO:0000256" key="1">
    <source>
        <dbReference type="ARBA" id="ARBA00005006"/>
    </source>
</evidence>
<dbReference type="EMBL" id="AWTT01000013">
    <property type="protein sequence ID" value="KIS03653.1"/>
    <property type="molecule type" value="Genomic_DNA"/>
</dbReference>
<dbReference type="EC" id="6.3.2.2" evidence="2 9"/>
<keyword evidence="12" id="KW-1185">Reference proteome</keyword>
<reference evidence="11 12" key="1">
    <citation type="submission" date="2013-08" db="EMBL/GenBank/DDBJ databases">
        <title>Lactobacillus wasatchii sp. WDC04, a late gas producing bacteria isolated from aged chedder cheese.</title>
        <authorList>
            <person name="Oberg C.J."/>
            <person name="Culumber M."/>
            <person name="McMahon D.J."/>
            <person name="Broadbent J.R."/>
            <person name="Oberg T.S."/>
            <person name="Ortaki F."/>
        </authorList>
    </citation>
    <scope>NUCLEOTIDE SEQUENCE [LARGE SCALE GENOMIC DNA]</scope>
    <source>
        <strain evidence="11 12">WDC04</strain>
    </source>
</reference>
<comment type="similarity">
    <text evidence="8">Belongs to the glutamate--cysteine ligase type 1 family.</text>
</comment>
<dbReference type="PATRIC" id="fig|1335616.4.peg.730"/>
<keyword evidence="5" id="KW-0547">Nucleotide-binding</keyword>
<feature type="domain" description="Glutamate--cysteine ligase" evidence="10">
    <location>
        <begin position="10"/>
        <end position="211"/>
    </location>
</feature>
<comment type="pathway">
    <text evidence="1 9">Sulfur metabolism; glutathione biosynthesis; glutathione from L-cysteine and L-glutamate: step 1/2.</text>
</comment>
<proteinExistence type="inferred from homology"/>
<dbReference type="Pfam" id="PF04262">
    <property type="entry name" value="Glu_cys_ligase"/>
    <property type="match status" value="2"/>
</dbReference>
<evidence type="ECO:0000256" key="5">
    <source>
        <dbReference type="ARBA" id="ARBA00022741"/>
    </source>
</evidence>
<sequence>MFSEIGQLIFDNEAVAKTQDFTMGLEIEMQRVDENGELSKEPYPAGVGDERTNPWVTNDFLETMSEVVTPPAAHALDAMHYLFGINNALRTALAPGELLWPLSMPPKLPQDKQSLLLAKMGPKKEAYLKEWLKRHGFAEGTPCGTHINLSIDPRVFEMVYPHLKERFKNRTELENYMYTKIAQGFMRYRWLITYLFGASPIAEVNYFEHDEGPANPIRSVRQSSYGFGTKFVGDYTNVQRYVDRIEQGAKEGTLISDYEFHGAVRFKGSGKLVDLPQSGVKYLELRMLDLDPSSSVGVRTNTLRFIRLMASYFIMTPALHEEEVSRVLARADQMNEEVATESPDDMCKYQTNARAMLASLERYANQIQLGPEYQEELEDLEDRVENPKTTPSARLTAHIKNGSLSEYALKRAKRYQNSALQTIRPFRGFESQEKLSASDLKNQLFKGNWDPDTDK</sequence>
<dbReference type="PANTHER" id="PTHR38761:SF1">
    <property type="entry name" value="GLUTAMATE--CYSTEINE LIGASE"/>
    <property type="match status" value="1"/>
</dbReference>
<dbReference type="RefSeq" id="WP_044010417.1">
    <property type="nucleotide sequence ID" value="NZ_AWTT01000013.1"/>
</dbReference>
<keyword evidence="4 8" id="KW-0317">Glutathione biosynthesis</keyword>
<accession>A0A0D0Y5T3</accession>
<evidence type="ECO:0000313" key="11">
    <source>
        <dbReference type="EMBL" id="KIS03653.1"/>
    </source>
</evidence>
<gene>
    <name evidence="11" type="primary">gshA</name>
    <name evidence="11" type="ORF">WDC_0732</name>
</gene>
<evidence type="ECO:0000256" key="6">
    <source>
        <dbReference type="ARBA" id="ARBA00022840"/>
    </source>
</evidence>
<dbReference type="InterPro" id="IPR006334">
    <property type="entry name" value="Glut_cys_ligase"/>
</dbReference>
<feature type="domain" description="Glutamate--cysteine ligase" evidence="10">
    <location>
        <begin position="251"/>
        <end position="319"/>
    </location>
</feature>
<comment type="caution">
    <text evidence="11">The sequence shown here is derived from an EMBL/GenBank/DDBJ whole genome shotgun (WGS) entry which is preliminary data.</text>
</comment>
<dbReference type="InterPro" id="IPR007370">
    <property type="entry name" value="Glu_cys_ligase"/>
</dbReference>
<dbReference type="GO" id="GO:0005829">
    <property type="term" value="C:cytosol"/>
    <property type="evidence" value="ECO:0007669"/>
    <property type="project" value="TreeGrafter"/>
</dbReference>
<dbReference type="PANTHER" id="PTHR38761">
    <property type="entry name" value="GLUTAMATE--CYSTEINE LIGASE"/>
    <property type="match status" value="1"/>
</dbReference>
<evidence type="ECO:0000256" key="4">
    <source>
        <dbReference type="ARBA" id="ARBA00022684"/>
    </source>
</evidence>